<dbReference type="Gene3D" id="6.10.280.50">
    <property type="match status" value="1"/>
</dbReference>
<proteinExistence type="predicted"/>
<name>A0AAU7XBH5_9HYPH</name>
<dbReference type="KEGG" id="mflg:ABS361_00270"/>
<protein>
    <submittedName>
        <fullName evidence="2">DUF465 domain-containing protein</fullName>
    </submittedName>
</protein>
<dbReference type="InterPro" id="IPR007420">
    <property type="entry name" value="DUF465"/>
</dbReference>
<accession>A0AAU7XBH5</accession>
<dbReference type="Pfam" id="PF04325">
    <property type="entry name" value="DUF465"/>
    <property type="match status" value="1"/>
</dbReference>
<keyword evidence="1" id="KW-0175">Coiled coil</keyword>
<dbReference type="AlphaFoldDB" id="A0AAU7XBH5"/>
<sequence>MTEDEFKEIHSELVRLRQEHRDLDAAIDALIDSGRGDHLTIQRLKKKKLVLKDRITHLEDSLVPDIIA</sequence>
<feature type="coiled-coil region" evidence="1">
    <location>
        <begin position="13"/>
        <end position="61"/>
    </location>
</feature>
<evidence type="ECO:0000256" key="1">
    <source>
        <dbReference type="SAM" id="Coils"/>
    </source>
</evidence>
<organism evidence="2">
    <name type="scientific">Methyloraptor flagellatus</name>
    <dbReference type="NCBI Taxonomy" id="3162530"/>
    <lineage>
        <taxon>Bacteria</taxon>
        <taxon>Pseudomonadati</taxon>
        <taxon>Pseudomonadota</taxon>
        <taxon>Alphaproteobacteria</taxon>
        <taxon>Hyphomicrobiales</taxon>
        <taxon>Ancalomicrobiaceae</taxon>
        <taxon>Methyloraptor</taxon>
    </lineage>
</organism>
<reference evidence="2" key="1">
    <citation type="submission" date="2024-06" db="EMBL/GenBank/DDBJ databases">
        <title>Methylostella associata gen. nov., sp. nov., a novel Ancalomicrobiaceae-affiliated facultatively methylotrophic bacteria that feed on methanotrophs of the genus Methylococcus.</title>
        <authorList>
            <person name="Saltykova V."/>
            <person name="Danilova O.V."/>
            <person name="Oshkin I.Y."/>
            <person name="Belova S.E."/>
            <person name="Pimenov N.V."/>
            <person name="Dedysh S.N."/>
        </authorList>
    </citation>
    <scope>NUCLEOTIDE SEQUENCE</scope>
    <source>
        <strain evidence="2">S20</strain>
    </source>
</reference>
<dbReference type="RefSeq" id="WP_407049875.1">
    <property type="nucleotide sequence ID" value="NZ_CP158568.1"/>
</dbReference>
<dbReference type="EMBL" id="CP158568">
    <property type="protein sequence ID" value="XBY44783.1"/>
    <property type="molecule type" value="Genomic_DNA"/>
</dbReference>
<gene>
    <name evidence="2" type="ORF">ABS361_00270</name>
</gene>
<evidence type="ECO:0000313" key="2">
    <source>
        <dbReference type="EMBL" id="XBY44783.1"/>
    </source>
</evidence>
<dbReference type="InterPro" id="IPR038444">
    <property type="entry name" value="DUF465_sf"/>
</dbReference>